<keyword evidence="8" id="KW-1185">Reference proteome</keyword>
<feature type="domain" description="DNA endonuclease activator Ctp1 C-terminal" evidence="6">
    <location>
        <begin position="683"/>
        <end position="721"/>
    </location>
</feature>
<dbReference type="InterPro" id="IPR013882">
    <property type="entry name" value="Ctp1_C"/>
</dbReference>
<evidence type="ECO:0000256" key="1">
    <source>
        <dbReference type="ARBA" id="ARBA00004123"/>
    </source>
</evidence>
<evidence type="ECO:0000256" key="5">
    <source>
        <dbReference type="SAM" id="MobiDB-lite"/>
    </source>
</evidence>
<dbReference type="KEGG" id="ccac:CcaHIS019_0702480"/>
<dbReference type="GO" id="GO:0010792">
    <property type="term" value="P:DNA double-strand break processing involved in repair via single-strand annealing"/>
    <property type="evidence" value="ECO:0007669"/>
    <property type="project" value="TreeGrafter"/>
</dbReference>
<feature type="compositionally biased region" description="Basic and acidic residues" evidence="5">
    <location>
        <begin position="736"/>
        <end position="748"/>
    </location>
</feature>
<dbReference type="AlphaFoldDB" id="A0AA48QYL4"/>
<evidence type="ECO:0000313" key="7">
    <source>
        <dbReference type="EMBL" id="BEI94667.1"/>
    </source>
</evidence>
<dbReference type="GO" id="GO:0005634">
    <property type="term" value="C:nucleus"/>
    <property type="evidence" value="ECO:0007669"/>
    <property type="project" value="UniProtKB-SubCell"/>
</dbReference>
<gene>
    <name evidence="7" type="ORF">CcaverHIS019_0702480</name>
</gene>
<evidence type="ECO:0000256" key="3">
    <source>
        <dbReference type="ARBA" id="ARBA00023242"/>
    </source>
</evidence>
<protein>
    <recommendedName>
        <fullName evidence="6">DNA endonuclease activator Ctp1 C-terminal domain-containing protein</fullName>
    </recommendedName>
</protein>
<organism evidence="7 8">
    <name type="scientific">Cutaneotrichosporon cavernicola</name>
    <dbReference type="NCBI Taxonomy" id="279322"/>
    <lineage>
        <taxon>Eukaryota</taxon>
        <taxon>Fungi</taxon>
        <taxon>Dikarya</taxon>
        <taxon>Basidiomycota</taxon>
        <taxon>Agaricomycotina</taxon>
        <taxon>Tremellomycetes</taxon>
        <taxon>Trichosporonales</taxon>
        <taxon>Trichosporonaceae</taxon>
        <taxon>Cutaneotrichosporon</taxon>
    </lineage>
</organism>
<accession>A0AA48QYL4</accession>
<keyword evidence="4" id="KW-0175">Coiled coil</keyword>
<name>A0AA48QYL4_9TREE</name>
<comment type="subcellular location">
    <subcellularLocation>
        <location evidence="1">Nucleus</location>
    </subcellularLocation>
</comment>
<dbReference type="PANTHER" id="PTHR15107:SF0">
    <property type="entry name" value="DNA ENDONUCLEASE ACTIVATOR CTP1 C-TERMINAL DOMAIN-CONTAINING PROTEIN"/>
    <property type="match status" value="1"/>
</dbReference>
<feature type="coiled-coil region" evidence="4">
    <location>
        <begin position="1"/>
        <end position="35"/>
    </location>
</feature>
<feature type="region of interest" description="Disordered" evidence="5">
    <location>
        <begin position="134"/>
        <end position="186"/>
    </location>
</feature>
<feature type="region of interest" description="Disordered" evidence="5">
    <location>
        <begin position="229"/>
        <end position="256"/>
    </location>
</feature>
<dbReference type="PANTHER" id="PTHR15107">
    <property type="entry name" value="RETINOBLASTOMA BINDING PROTEIN 8"/>
    <property type="match status" value="1"/>
</dbReference>
<feature type="region of interest" description="Disordered" evidence="5">
    <location>
        <begin position="310"/>
        <end position="570"/>
    </location>
</feature>
<dbReference type="Proteomes" id="UP001233271">
    <property type="component" value="Chromosome 7b"/>
</dbReference>
<evidence type="ECO:0000256" key="2">
    <source>
        <dbReference type="ARBA" id="ARBA00022763"/>
    </source>
</evidence>
<feature type="compositionally biased region" description="Pro residues" evidence="5">
    <location>
        <begin position="402"/>
        <end position="418"/>
    </location>
</feature>
<feature type="compositionally biased region" description="Polar residues" evidence="5">
    <location>
        <begin position="472"/>
        <end position="492"/>
    </location>
</feature>
<evidence type="ECO:0000259" key="6">
    <source>
        <dbReference type="Pfam" id="PF08573"/>
    </source>
</evidence>
<evidence type="ECO:0000313" key="8">
    <source>
        <dbReference type="Proteomes" id="UP001233271"/>
    </source>
</evidence>
<dbReference type="RefSeq" id="XP_060459932.1">
    <property type="nucleotide sequence ID" value="XM_060603660.1"/>
</dbReference>
<feature type="region of interest" description="Disordered" evidence="5">
    <location>
        <begin position="736"/>
        <end position="755"/>
    </location>
</feature>
<dbReference type="GeneID" id="85498537"/>
<proteinExistence type="predicted"/>
<feature type="compositionally biased region" description="Polar residues" evidence="5">
    <location>
        <begin position="229"/>
        <end position="241"/>
    </location>
</feature>
<reference evidence="7" key="1">
    <citation type="journal article" date="2023" name="BMC Genomics">
        <title>Chromosome-level genome assemblies of Cutaneotrichosporon spp. (Trichosporonales, Basidiomycota) reveal imbalanced evolution between nucleotide sequences and chromosome synteny.</title>
        <authorList>
            <person name="Kobayashi Y."/>
            <person name="Kayamori A."/>
            <person name="Aoki K."/>
            <person name="Shiwa Y."/>
            <person name="Matsutani M."/>
            <person name="Fujita N."/>
            <person name="Sugita T."/>
            <person name="Iwasaki W."/>
            <person name="Tanaka N."/>
            <person name="Takashima M."/>
        </authorList>
    </citation>
    <scope>NUCLEOTIDE SEQUENCE</scope>
    <source>
        <strain evidence="7">HIS019</strain>
    </source>
</reference>
<sequence>MSSLEEDKERLQAELAALKREASETRVANATALEEQQRTLAATARLQADLEALQVAYSGAVDDQEHFQAGEAMAADEAQQLGPLRRALCFKDERIHELEEEVRRANDSAAAQVEMEQVVSAGLRERIGRLERRLRDKSSEDRARTASAESEHELAVMREQLERARRESQDARDALSKEVRTSTRERRRVETAEDALRDAREEARHIREAVDERDGLRLKIAVLEQEGNKTPSALQPVSPNTLKDAAPGGVPSPSKQNIRLQRELAHIQSQHAALKAAHDKLRVEYTHLSAKRDKDRQHFKDFHAVYMARKEAKRKRRETGAVLPSELSEAGATPPGPSSHQSSALGKSSPAIQAGDAGDDEVEPPAKRVRPSPPHGLEKKATELALDAPPPAVRRSRSESPAPDPASPPVPSLPGPRPEGPEPLLAVAPTKPRVSSTTAQASTPVISRTTHASTPARPGAAMSTPNARPGPSMSTPTLSTRTPTGLTRQASRVTPWLGGKVSQPRASTSSRKPARRDSFGSDDEAPSPAPSRHPLVRDRTGTSTMLRKTLQRSAQGTGKVESPSTDSLSKLDFEGLNAAERAAERKRLASLSAAERRQVYAPYKGNGRYVAPDDVKKTFADEFEINPARNEGVTHQYDAVVRNRDARKQMHGGDCECCRDYYDAVGDIPIFHGAPAWRDDPAERAVDIEDHQNRVSRHREVWRRPPTPPDYWKIAFPTTQEVESVNRRADEMTAAREAEVRREAAHKDSKWRKRV</sequence>
<evidence type="ECO:0000256" key="4">
    <source>
        <dbReference type="SAM" id="Coils"/>
    </source>
</evidence>
<dbReference type="EMBL" id="AP028219">
    <property type="protein sequence ID" value="BEI94667.1"/>
    <property type="molecule type" value="Genomic_DNA"/>
</dbReference>
<feature type="compositionally biased region" description="Polar residues" evidence="5">
    <location>
        <begin position="541"/>
        <end position="568"/>
    </location>
</feature>
<keyword evidence="3" id="KW-0539">Nucleus</keyword>
<dbReference type="GO" id="GO:0003684">
    <property type="term" value="F:damaged DNA binding"/>
    <property type="evidence" value="ECO:0007669"/>
    <property type="project" value="TreeGrafter"/>
</dbReference>
<feature type="domain" description="DNA endonuclease activator Ctp1 C-terminal" evidence="6">
    <location>
        <begin position="636"/>
        <end position="670"/>
    </location>
</feature>
<dbReference type="InterPro" id="IPR033316">
    <property type="entry name" value="RBBP8-like"/>
</dbReference>
<keyword evidence="2" id="KW-0227">DNA damage</keyword>
<feature type="compositionally biased region" description="Polar residues" evidence="5">
    <location>
        <begin position="433"/>
        <end position="453"/>
    </location>
</feature>
<dbReference type="Pfam" id="PF08573">
    <property type="entry name" value="SAE2"/>
    <property type="match status" value="2"/>
</dbReference>